<dbReference type="Gene3D" id="3.30.300.30">
    <property type="match status" value="1"/>
</dbReference>
<sequence>MNYIVQLSKDMAPAKLIAMIGGFLLVAFMAIIFFMKSSSENYVPLYGNLDLKDSNKIVSELESQSIPFQLRAEGSEILVPENKVLRLRMSMAQSGIPSKGALVGYEIFDNSDSLGTSNFVQNVNLLRALEGELARTIGAFSNIDSARVHLVIPKKELFSREKQTPSASIILSMKGSARLAKEQINAVGHLVATAVPGLELSKITIVDTTGRSLKLGSKDENDPGMIASNSEDFRVSYENRLNNTIEDLLEQSLGLGHVKAQVSAEINFDRIVTNYETFDPSSTVVRSVQEISDKGSASEKAASDNVSVAGNLPGGQGGADGNQSSNSNEHTDTTTNYEISKTIKNHISETGVVKRLSVAVLVDGIYKTDKKTGEVTYTPRTDQELKKYESLIKSAVGFDESRNDKIEIVNMQFIADLSTLTEESTMNWFKRELPNI</sequence>
<evidence type="ECO:0000256" key="7">
    <source>
        <dbReference type="ARBA" id="ARBA00023136"/>
    </source>
</evidence>
<keyword evidence="13" id="KW-0969">Cilium</keyword>
<comment type="subcellular location">
    <subcellularLocation>
        <location evidence="1">Bacterial flagellum basal body</location>
    </subcellularLocation>
    <subcellularLocation>
        <location evidence="2">Cell membrane</location>
        <topology evidence="2">Multi-pass membrane protein</topology>
    </subcellularLocation>
</comment>
<gene>
    <name evidence="13" type="primary">fliF</name>
    <name evidence="13" type="ORF">SZ25_00879</name>
</gene>
<dbReference type="InterPro" id="IPR000067">
    <property type="entry name" value="FlgMring_FliF"/>
</dbReference>
<evidence type="ECO:0000256" key="5">
    <source>
        <dbReference type="ARBA" id="ARBA00022692"/>
    </source>
</evidence>
<evidence type="ECO:0000259" key="11">
    <source>
        <dbReference type="Pfam" id="PF01514"/>
    </source>
</evidence>
<name>A0A0F5MPN9_9RICK</name>
<reference evidence="13 14" key="1">
    <citation type="submission" date="2015-02" db="EMBL/GenBank/DDBJ databases">
        <title>Single cell genomics of a rare environmental alphaproteobacterium provides unique insights into Rickettsiaceae evolution.</title>
        <authorList>
            <person name="Martijn J."/>
            <person name="Schulz F."/>
            <person name="Zaremba-Niedzwiedzka K."/>
            <person name="Viklund J."/>
            <person name="Stepanauskas R."/>
            <person name="Andersson S.G.E."/>
            <person name="Horn M."/>
            <person name="Guy L."/>
            <person name="Ettema T.J.G."/>
        </authorList>
    </citation>
    <scope>NUCLEOTIDE SEQUENCE [LARGE SCALE GENOMIC DNA]</scope>
    <source>
        <strain evidence="13 14">SCGC AAA041-L04</strain>
    </source>
</reference>
<evidence type="ECO:0000259" key="12">
    <source>
        <dbReference type="Pfam" id="PF08345"/>
    </source>
</evidence>
<feature type="domain" description="Flagellar M-ring C-terminal" evidence="12">
    <location>
        <begin position="249"/>
        <end position="413"/>
    </location>
</feature>
<dbReference type="Proteomes" id="UP000033358">
    <property type="component" value="Unassembled WGS sequence"/>
</dbReference>
<feature type="non-terminal residue" evidence="13">
    <location>
        <position position="436"/>
    </location>
</feature>
<dbReference type="PRINTS" id="PR01009">
    <property type="entry name" value="FLGMRINGFLIF"/>
</dbReference>
<evidence type="ECO:0000313" key="14">
    <source>
        <dbReference type="Proteomes" id="UP000033358"/>
    </source>
</evidence>
<dbReference type="GO" id="GO:0005886">
    <property type="term" value="C:plasma membrane"/>
    <property type="evidence" value="ECO:0007669"/>
    <property type="project" value="UniProtKB-SubCell"/>
</dbReference>
<evidence type="ECO:0000256" key="1">
    <source>
        <dbReference type="ARBA" id="ARBA00004117"/>
    </source>
</evidence>
<keyword evidence="4" id="KW-1003">Cell membrane</keyword>
<evidence type="ECO:0000256" key="6">
    <source>
        <dbReference type="ARBA" id="ARBA00022989"/>
    </source>
</evidence>
<organism evidence="13 14">
    <name type="scientific">Candidatus Arcanibacter lacustris</name>
    <dbReference type="NCBI Taxonomy" id="1607817"/>
    <lineage>
        <taxon>Bacteria</taxon>
        <taxon>Pseudomonadati</taxon>
        <taxon>Pseudomonadota</taxon>
        <taxon>Alphaproteobacteria</taxon>
        <taxon>Rickettsiales</taxon>
        <taxon>Candidatus Arcanibacter</taxon>
    </lineage>
</organism>
<keyword evidence="7 10" id="KW-0472">Membrane</keyword>
<feature type="transmembrane region" description="Helical" evidence="10">
    <location>
        <begin position="12"/>
        <end position="35"/>
    </location>
</feature>
<dbReference type="InterPro" id="IPR006182">
    <property type="entry name" value="FliF_N_dom"/>
</dbReference>
<accession>A0A0F5MPN9</accession>
<protein>
    <submittedName>
        <fullName evidence="13">Flagellar M-ring protein</fullName>
    </submittedName>
</protein>
<proteinExistence type="inferred from homology"/>
<dbReference type="AlphaFoldDB" id="A0A0F5MPN9"/>
<dbReference type="EMBL" id="JYHA01000147">
    <property type="protein sequence ID" value="KKB96032.1"/>
    <property type="molecule type" value="Genomic_DNA"/>
</dbReference>
<evidence type="ECO:0000256" key="10">
    <source>
        <dbReference type="SAM" id="Phobius"/>
    </source>
</evidence>
<feature type="compositionally biased region" description="Polar residues" evidence="9">
    <location>
        <begin position="321"/>
        <end position="335"/>
    </location>
</feature>
<evidence type="ECO:0000256" key="8">
    <source>
        <dbReference type="ARBA" id="ARBA00023143"/>
    </source>
</evidence>
<dbReference type="PANTHER" id="PTHR30046:SF0">
    <property type="entry name" value="FLAGELLAR M-RING PROTEIN"/>
    <property type="match status" value="1"/>
</dbReference>
<keyword evidence="13" id="KW-0966">Cell projection</keyword>
<dbReference type="InterPro" id="IPR013556">
    <property type="entry name" value="Flag_M-ring_C"/>
</dbReference>
<keyword evidence="6 10" id="KW-1133">Transmembrane helix</keyword>
<keyword evidence="13" id="KW-0282">Flagellum</keyword>
<keyword evidence="8" id="KW-0975">Bacterial flagellum</keyword>
<dbReference type="PATRIC" id="fig|1607817.3.peg.879"/>
<dbReference type="InterPro" id="IPR043427">
    <property type="entry name" value="YscJ/FliF"/>
</dbReference>
<dbReference type="PANTHER" id="PTHR30046">
    <property type="entry name" value="FLAGELLAR M-RING PROTEIN"/>
    <property type="match status" value="1"/>
</dbReference>
<dbReference type="GO" id="GO:0003774">
    <property type="term" value="F:cytoskeletal motor activity"/>
    <property type="evidence" value="ECO:0007669"/>
    <property type="project" value="InterPro"/>
</dbReference>
<evidence type="ECO:0000256" key="9">
    <source>
        <dbReference type="SAM" id="MobiDB-lite"/>
    </source>
</evidence>
<comment type="caution">
    <text evidence="13">The sequence shown here is derived from an EMBL/GenBank/DDBJ whole genome shotgun (WGS) entry which is preliminary data.</text>
</comment>
<feature type="region of interest" description="Disordered" evidence="9">
    <location>
        <begin position="295"/>
        <end position="335"/>
    </location>
</feature>
<keyword evidence="5 10" id="KW-0812">Transmembrane</keyword>
<evidence type="ECO:0000256" key="4">
    <source>
        <dbReference type="ARBA" id="ARBA00022475"/>
    </source>
</evidence>
<feature type="domain" description="Flagellar M-ring N-terminal" evidence="11">
    <location>
        <begin position="38"/>
        <end position="214"/>
    </location>
</feature>
<dbReference type="NCBIfam" id="TIGR00206">
    <property type="entry name" value="fliF"/>
    <property type="match status" value="1"/>
</dbReference>
<evidence type="ECO:0000256" key="2">
    <source>
        <dbReference type="ARBA" id="ARBA00004651"/>
    </source>
</evidence>
<dbReference type="InterPro" id="IPR045851">
    <property type="entry name" value="AMP-bd_C_sf"/>
</dbReference>
<keyword evidence="14" id="KW-1185">Reference proteome</keyword>
<dbReference type="GO" id="GO:0071973">
    <property type="term" value="P:bacterial-type flagellum-dependent cell motility"/>
    <property type="evidence" value="ECO:0007669"/>
    <property type="project" value="InterPro"/>
</dbReference>
<dbReference type="Pfam" id="PF01514">
    <property type="entry name" value="YscJ_FliF"/>
    <property type="match status" value="1"/>
</dbReference>
<dbReference type="Pfam" id="PF08345">
    <property type="entry name" value="YscJ_FliF_C"/>
    <property type="match status" value="1"/>
</dbReference>
<evidence type="ECO:0000313" key="13">
    <source>
        <dbReference type="EMBL" id="KKB96032.1"/>
    </source>
</evidence>
<comment type="similarity">
    <text evidence="3">Belongs to the FliF family.</text>
</comment>
<evidence type="ECO:0000256" key="3">
    <source>
        <dbReference type="ARBA" id="ARBA00007971"/>
    </source>
</evidence>
<dbReference type="GO" id="GO:0009431">
    <property type="term" value="C:bacterial-type flagellum basal body, MS ring"/>
    <property type="evidence" value="ECO:0007669"/>
    <property type="project" value="InterPro"/>
</dbReference>